<dbReference type="Pfam" id="PF13274">
    <property type="entry name" value="SocA_Panacea"/>
    <property type="match status" value="1"/>
</dbReference>
<name>A0A2T4MWJ3_AERVE</name>
<evidence type="ECO:0000313" key="2">
    <source>
        <dbReference type="EMBL" id="PTH78949.1"/>
    </source>
</evidence>
<sequence>MESIMSNKAIDVAKFFTLLANANNEARLTHLQLQKLVYIAHGITLAMLDRPLISDPVIAWQYGPIIPALYWELKEHRGNPVPPLHHTPAIEHVEAEVLRAVYSAYGSLTGVQLSSIANITASPWELIWNRHLNGGPTLIPDDLIGNYYKRITECQNTQTPPPEEQKNPLSPKKKEKVFLFL</sequence>
<dbReference type="Proteomes" id="UP000241986">
    <property type="component" value="Unassembled WGS sequence"/>
</dbReference>
<feature type="domain" description="Antitoxin SocA-like Panacea" evidence="1">
    <location>
        <begin position="33"/>
        <end position="124"/>
    </location>
</feature>
<evidence type="ECO:0000259" key="1">
    <source>
        <dbReference type="Pfam" id="PF13274"/>
    </source>
</evidence>
<gene>
    <name evidence="2" type="ORF">DAA48_21150</name>
</gene>
<protein>
    <recommendedName>
        <fullName evidence="1">Antitoxin SocA-like Panacea domain-containing protein</fullName>
    </recommendedName>
</protein>
<proteinExistence type="predicted"/>
<evidence type="ECO:0000313" key="3">
    <source>
        <dbReference type="Proteomes" id="UP000241986"/>
    </source>
</evidence>
<reference evidence="2 3" key="1">
    <citation type="submission" date="2018-03" db="EMBL/GenBank/DDBJ databases">
        <title>Aeromonas veronii whole genome sequencing and analysis.</title>
        <authorList>
            <person name="Xie H."/>
            <person name="Liu T."/>
            <person name="Wang K."/>
        </authorList>
    </citation>
    <scope>NUCLEOTIDE SEQUENCE [LARGE SCALE GENOMIC DNA]</scope>
    <source>
        <strain evidence="2 3">XH.VA.1</strain>
    </source>
</reference>
<dbReference type="EMBL" id="PZKL01000045">
    <property type="protein sequence ID" value="PTH78949.1"/>
    <property type="molecule type" value="Genomic_DNA"/>
</dbReference>
<dbReference type="InterPro" id="IPR025272">
    <property type="entry name" value="SocA_Panacea"/>
</dbReference>
<organism evidence="2 3">
    <name type="scientific">Aeromonas veronii</name>
    <dbReference type="NCBI Taxonomy" id="654"/>
    <lineage>
        <taxon>Bacteria</taxon>
        <taxon>Pseudomonadati</taxon>
        <taxon>Pseudomonadota</taxon>
        <taxon>Gammaproteobacteria</taxon>
        <taxon>Aeromonadales</taxon>
        <taxon>Aeromonadaceae</taxon>
        <taxon>Aeromonas</taxon>
    </lineage>
</organism>
<dbReference type="AlphaFoldDB" id="A0A2T4MWJ3"/>
<comment type="caution">
    <text evidence="2">The sequence shown here is derived from an EMBL/GenBank/DDBJ whole genome shotgun (WGS) entry which is preliminary data.</text>
</comment>
<accession>A0A2T4MWJ3</accession>